<protein>
    <submittedName>
        <fullName evidence="1">Uncharacterized protein</fullName>
    </submittedName>
</protein>
<dbReference type="AlphaFoldDB" id="K1U151"/>
<name>K1U151_9ZZZZ</name>
<evidence type="ECO:0000313" key="1">
    <source>
        <dbReference type="EMBL" id="EKC75978.1"/>
    </source>
</evidence>
<proteinExistence type="predicted"/>
<reference evidence="1" key="1">
    <citation type="journal article" date="2013" name="Environ. Microbiol.">
        <title>Microbiota from the distal guts of lean and obese adolescents exhibit partial functional redundancy besides clear differences in community structure.</title>
        <authorList>
            <person name="Ferrer M."/>
            <person name="Ruiz A."/>
            <person name="Lanza F."/>
            <person name="Haange S.B."/>
            <person name="Oberbach A."/>
            <person name="Till H."/>
            <person name="Bargiela R."/>
            <person name="Campoy C."/>
            <person name="Segura M.T."/>
            <person name="Richter M."/>
            <person name="von Bergen M."/>
            <person name="Seifert J."/>
            <person name="Suarez A."/>
        </authorList>
    </citation>
    <scope>NUCLEOTIDE SEQUENCE</scope>
</reference>
<dbReference type="EMBL" id="AJWY01003224">
    <property type="protein sequence ID" value="EKC75978.1"/>
    <property type="molecule type" value="Genomic_DNA"/>
</dbReference>
<organism evidence="1">
    <name type="scientific">human gut metagenome</name>
    <dbReference type="NCBI Taxonomy" id="408170"/>
    <lineage>
        <taxon>unclassified sequences</taxon>
        <taxon>metagenomes</taxon>
        <taxon>organismal metagenomes</taxon>
    </lineage>
</organism>
<accession>K1U151</accession>
<gene>
    <name evidence="1" type="ORF">LEA_04928</name>
</gene>
<comment type="caution">
    <text evidence="1">The sequence shown here is derived from an EMBL/GenBank/DDBJ whole genome shotgun (WGS) entry which is preliminary data.</text>
</comment>
<sequence length="111" mass="12554">MSGYPSRVNIGWLLSLKDIPNTIVSLVVTPIEDVQGFVEGVSKGITTDKNTYNTTQNEFLRTQAEYKIASAETMIREITIDNIPYINLSFFTKTNGNTENNFIENMRISKK</sequence>